<sequence length="163" mass="18251">MGTLPQSVLDEIDSLPLEDVAKPLLQAAVPDISVHTFIPMKEVDDLFPFVLVQGYSREYGLDDDRYLDSGLVSVQSFTTGDDGDQDGALVQLAIRRALRRLSAQHYRINDDVSVVKVTLVSRPKRVPDWATATGPVQFADLPVAAWRYESIYRITFRKKPTSE</sequence>
<proteinExistence type="predicted"/>
<keyword evidence="2" id="KW-1185">Reference proteome</keyword>
<gene>
    <name evidence="1" type="ORF">EDD28_0071</name>
</gene>
<organism evidence="1 2">
    <name type="scientific">Salana multivorans</name>
    <dbReference type="NCBI Taxonomy" id="120377"/>
    <lineage>
        <taxon>Bacteria</taxon>
        <taxon>Bacillati</taxon>
        <taxon>Actinomycetota</taxon>
        <taxon>Actinomycetes</taxon>
        <taxon>Micrococcales</taxon>
        <taxon>Beutenbergiaceae</taxon>
        <taxon>Salana</taxon>
    </lineage>
</organism>
<dbReference type="EMBL" id="RKHQ01000001">
    <property type="protein sequence ID" value="ROR95515.1"/>
    <property type="molecule type" value="Genomic_DNA"/>
</dbReference>
<comment type="caution">
    <text evidence="1">The sequence shown here is derived from an EMBL/GenBank/DDBJ whole genome shotgun (WGS) entry which is preliminary data.</text>
</comment>
<dbReference type="RefSeq" id="WP_123737826.1">
    <property type="nucleotide sequence ID" value="NZ_RKHQ01000001.1"/>
</dbReference>
<dbReference type="Proteomes" id="UP000275356">
    <property type="component" value="Unassembled WGS sequence"/>
</dbReference>
<protein>
    <recommendedName>
        <fullName evidence="3">Gp37 protein</fullName>
    </recommendedName>
</protein>
<evidence type="ECO:0000313" key="1">
    <source>
        <dbReference type="EMBL" id="ROR95515.1"/>
    </source>
</evidence>
<dbReference type="AlphaFoldDB" id="A0A3N2D6Y9"/>
<dbReference type="OrthoDB" id="5145269at2"/>
<name>A0A3N2D6Y9_9MICO</name>
<evidence type="ECO:0000313" key="2">
    <source>
        <dbReference type="Proteomes" id="UP000275356"/>
    </source>
</evidence>
<reference evidence="1 2" key="1">
    <citation type="submission" date="2018-11" db="EMBL/GenBank/DDBJ databases">
        <title>Sequencing the genomes of 1000 actinobacteria strains.</title>
        <authorList>
            <person name="Klenk H.-P."/>
        </authorList>
    </citation>
    <scope>NUCLEOTIDE SEQUENCE [LARGE SCALE GENOMIC DNA]</scope>
    <source>
        <strain evidence="1 2">DSM 13521</strain>
    </source>
</reference>
<accession>A0A3N2D6Y9</accession>
<evidence type="ECO:0008006" key="3">
    <source>
        <dbReference type="Google" id="ProtNLM"/>
    </source>
</evidence>